<gene>
    <name evidence="1" type="ORF">PCAMFM013_S024g000103</name>
</gene>
<accession>A0A0G4PNV8</accession>
<organism evidence="1 2">
    <name type="scientific">Penicillium camemberti (strain FM 013)</name>
    <dbReference type="NCBI Taxonomy" id="1429867"/>
    <lineage>
        <taxon>Eukaryota</taxon>
        <taxon>Fungi</taxon>
        <taxon>Dikarya</taxon>
        <taxon>Ascomycota</taxon>
        <taxon>Pezizomycotina</taxon>
        <taxon>Eurotiomycetes</taxon>
        <taxon>Eurotiomycetidae</taxon>
        <taxon>Eurotiales</taxon>
        <taxon>Aspergillaceae</taxon>
        <taxon>Penicillium</taxon>
    </lineage>
</organism>
<dbReference type="EMBL" id="HG793157">
    <property type="protein sequence ID" value="CRL27848.1"/>
    <property type="molecule type" value="Genomic_DNA"/>
</dbReference>
<evidence type="ECO:0000313" key="1">
    <source>
        <dbReference type="EMBL" id="CRL27848.1"/>
    </source>
</evidence>
<dbReference type="STRING" id="1429867.A0A0G4PNV8"/>
<sequence>MFCVFSHAYLFSPESTLKNWMQTDAGVAMNRYQIQLGSRRALLNTILALNPTDPSSL</sequence>
<evidence type="ECO:0000313" key="2">
    <source>
        <dbReference type="Proteomes" id="UP000053732"/>
    </source>
</evidence>
<reference evidence="1 2" key="1">
    <citation type="journal article" date="2014" name="Nat. Commun.">
        <title>Multiple recent horizontal transfers of a large genomic region in cheese making fungi.</title>
        <authorList>
            <person name="Cheeseman K."/>
            <person name="Ropars J."/>
            <person name="Renault P."/>
            <person name="Dupont J."/>
            <person name="Gouzy J."/>
            <person name="Branca A."/>
            <person name="Abraham A.L."/>
            <person name="Ceppi M."/>
            <person name="Conseiller E."/>
            <person name="Debuchy R."/>
            <person name="Malagnac F."/>
            <person name="Goarin A."/>
            <person name="Silar P."/>
            <person name="Lacoste S."/>
            <person name="Sallet E."/>
            <person name="Bensimon A."/>
            <person name="Giraud T."/>
            <person name="Brygoo Y."/>
        </authorList>
    </citation>
    <scope>NUCLEOTIDE SEQUENCE [LARGE SCALE GENOMIC DNA]</scope>
    <source>
        <strain evidence="2">FM 013</strain>
    </source>
</reference>
<name>A0A0G4PNV8_PENC3</name>
<dbReference type="AlphaFoldDB" id="A0A0G4PNV8"/>
<proteinExistence type="predicted"/>
<dbReference type="Proteomes" id="UP000053732">
    <property type="component" value="Unassembled WGS sequence"/>
</dbReference>
<protein>
    <submittedName>
        <fullName evidence="1">Str. FM013</fullName>
    </submittedName>
</protein>
<keyword evidence="2" id="KW-1185">Reference proteome</keyword>